<reference evidence="8" key="1">
    <citation type="submission" date="2023-06" db="EMBL/GenBank/DDBJ databases">
        <title>Conoideocrella luteorostrata (Hypocreales: Clavicipitaceae), a potential biocontrol fungus for elongate hemlock scale in United States Christmas tree production areas.</title>
        <authorList>
            <person name="Barrett H."/>
            <person name="Lovett B."/>
            <person name="Macias A.M."/>
            <person name="Stajich J.E."/>
            <person name="Kasson M.T."/>
        </authorList>
    </citation>
    <scope>NUCLEOTIDE SEQUENCE</scope>
    <source>
        <strain evidence="8">ARSEF 14590</strain>
    </source>
</reference>
<evidence type="ECO:0000256" key="4">
    <source>
        <dbReference type="ARBA" id="ARBA00022898"/>
    </source>
</evidence>
<evidence type="ECO:0000256" key="7">
    <source>
        <dbReference type="RuleBase" id="RU000382"/>
    </source>
</evidence>
<dbReference type="EMBL" id="JASWJB010000265">
    <property type="protein sequence ID" value="KAK2592460.1"/>
    <property type="molecule type" value="Genomic_DNA"/>
</dbReference>
<accession>A0AAJ0CG56</accession>
<dbReference type="InterPro" id="IPR015424">
    <property type="entry name" value="PyrdxlP-dep_Trfase"/>
</dbReference>
<dbReference type="InterPro" id="IPR002129">
    <property type="entry name" value="PyrdxlP-dep_de-COase"/>
</dbReference>
<dbReference type="GO" id="GO:0019752">
    <property type="term" value="P:carboxylic acid metabolic process"/>
    <property type="evidence" value="ECO:0007669"/>
    <property type="project" value="InterPro"/>
</dbReference>
<feature type="modified residue" description="N6-(pyridoxal phosphate)lysine" evidence="6">
    <location>
        <position position="321"/>
    </location>
</feature>
<evidence type="ECO:0000256" key="5">
    <source>
        <dbReference type="ARBA" id="ARBA00023239"/>
    </source>
</evidence>
<comment type="cofactor">
    <cofactor evidence="1 6 7">
        <name>pyridoxal 5'-phosphate</name>
        <dbReference type="ChEBI" id="CHEBI:597326"/>
    </cofactor>
</comment>
<evidence type="ECO:0000256" key="3">
    <source>
        <dbReference type="ARBA" id="ARBA00022793"/>
    </source>
</evidence>
<evidence type="ECO:0000256" key="6">
    <source>
        <dbReference type="PIRSR" id="PIRSR602129-50"/>
    </source>
</evidence>
<evidence type="ECO:0000256" key="2">
    <source>
        <dbReference type="ARBA" id="ARBA00009533"/>
    </source>
</evidence>
<dbReference type="InterPro" id="IPR015421">
    <property type="entry name" value="PyrdxlP-dep_Trfase_major"/>
</dbReference>
<keyword evidence="9" id="KW-1185">Reference proteome</keyword>
<dbReference type="SUPFAM" id="SSF53383">
    <property type="entry name" value="PLP-dependent transferases"/>
    <property type="match status" value="1"/>
</dbReference>
<comment type="caution">
    <text evidence="8">The sequence shown here is derived from an EMBL/GenBank/DDBJ whole genome shotgun (WGS) entry which is preliminary data.</text>
</comment>
<keyword evidence="4 6" id="KW-0663">Pyridoxal phosphate</keyword>
<dbReference type="Proteomes" id="UP001251528">
    <property type="component" value="Unassembled WGS sequence"/>
</dbReference>
<comment type="similarity">
    <text evidence="2 7">Belongs to the group II decarboxylase family.</text>
</comment>
<dbReference type="GO" id="GO:0030170">
    <property type="term" value="F:pyridoxal phosphate binding"/>
    <property type="evidence" value="ECO:0007669"/>
    <property type="project" value="InterPro"/>
</dbReference>
<protein>
    <submittedName>
        <fullName evidence="8">Glutamate decarboxylase 2</fullName>
        <ecNumber evidence="8">4.1.1.15</ecNumber>
    </submittedName>
</protein>
<dbReference type="Gene3D" id="3.40.640.10">
    <property type="entry name" value="Type I PLP-dependent aspartate aminotransferase-like (Major domain)"/>
    <property type="match status" value="1"/>
</dbReference>
<dbReference type="AlphaFoldDB" id="A0AAJ0CG56"/>
<keyword evidence="5 7" id="KW-0456">Lyase</keyword>
<evidence type="ECO:0000313" key="8">
    <source>
        <dbReference type="EMBL" id="KAK2592460.1"/>
    </source>
</evidence>
<dbReference type="PANTHER" id="PTHR45677">
    <property type="entry name" value="GLUTAMATE DECARBOXYLASE-RELATED"/>
    <property type="match status" value="1"/>
</dbReference>
<sequence length="504" mass="55121">MKAAPAPINRADELADLLDAVKALIIPYIRKADQEAAVKPSGRLLDPRHTGGRGNVLVEPCSRQELLENHNFSLPTKEGRGKEGLLSAIQDILRYSVNTWDQGYLDKLNAATNPAGVISEVILGVLNQNVHVYHVSPVLTVVEKMTSRALASYFGYTGPNAGGFTCPGGSNSNMTSIVVARNTLYPDCKINGNKDHKFVIFTGEHGHYSVEKAAIICGMGSSSVVSVPVDDSSCMNTAALRQLVIEAKAQGQTPLYVNATAGTTVYGGFDSFREIRAICTEFNMWLHIDASWGGSVAFSSAHRHKLNGCELSDSLTINPHKMLNVPMTCSFLLTNDLSRFHRSNSLRAGYLFHVPEDNEVWDLADQTLQCGCRGDSMKMALTWIYYGAAGFERRVDSAFERAEKLATMIEKSPDFILVSSNPPPCLQVCFYYAPNGHQPASKDENTRITRAMIDRMVERGFMFDCAPGPMGHFFRVVVNCETLPGTLDGLFKGLSEVGKEVVPP</sequence>
<dbReference type="Gene3D" id="3.90.1150.170">
    <property type="match status" value="1"/>
</dbReference>
<dbReference type="PANTHER" id="PTHR45677:SF8">
    <property type="entry name" value="CYSTEINE SULFINIC ACID DECARBOXYLASE"/>
    <property type="match status" value="1"/>
</dbReference>
<dbReference type="EC" id="4.1.1.15" evidence="8"/>
<dbReference type="GO" id="GO:0005737">
    <property type="term" value="C:cytoplasm"/>
    <property type="evidence" value="ECO:0007669"/>
    <property type="project" value="TreeGrafter"/>
</dbReference>
<name>A0AAJ0CG56_9HYPO</name>
<organism evidence="8 9">
    <name type="scientific">Conoideocrella luteorostrata</name>
    <dbReference type="NCBI Taxonomy" id="1105319"/>
    <lineage>
        <taxon>Eukaryota</taxon>
        <taxon>Fungi</taxon>
        <taxon>Dikarya</taxon>
        <taxon>Ascomycota</taxon>
        <taxon>Pezizomycotina</taxon>
        <taxon>Sordariomycetes</taxon>
        <taxon>Hypocreomycetidae</taxon>
        <taxon>Hypocreales</taxon>
        <taxon>Clavicipitaceae</taxon>
        <taxon>Conoideocrella</taxon>
    </lineage>
</organism>
<gene>
    <name evidence="8" type="primary">GAD2_2</name>
    <name evidence="8" type="ORF">QQS21_009839</name>
</gene>
<dbReference type="GO" id="GO:0004351">
    <property type="term" value="F:glutamate decarboxylase activity"/>
    <property type="evidence" value="ECO:0007669"/>
    <property type="project" value="UniProtKB-EC"/>
</dbReference>
<evidence type="ECO:0000313" key="9">
    <source>
        <dbReference type="Proteomes" id="UP001251528"/>
    </source>
</evidence>
<dbReference type="Pfam" id="PF00282">
    <property type="entry name" value="Pyridoxal_deC"/>
    <property type="match status" value="1"/>
</dbReference>
<keyword evidence="3" id="KW-0210">Decarboxylase</keyword>
<evidence type="ECO:0000256" key="1">
    <source>
        <dbReference type="ARBA" id="ARBA00001933"/>
    </source>
</evidence>
<proteinExistence type="inferred from homology"/>